<dbReference type="InterPro" id="IPR029058">
    <property type="entry name" value="AB_hydrolase_fold"/>
</dbReference>
<keyword evidence="3" id="KW-1185">Reference proteome</keyword>
<proteinExistence type="predicted"/>
<dbReference type="InterPro" id="IPR050266">
    <property type="entry name" value="AB_hydrolase_sf"/>
</dbReference>
<name>A0AAP3UZ26_9PROT</name>
<dbReference type="PANTHER" id="PTHR43798:SF33">
    <property type="entry name" value="HYDROLASE, PUTATIVE (AFU_ORTHOLOGUE AFUA_2G14860)-RELATED"/>
    <property type="match status" value="1"/>
</dbReference>
<dbReference type="GO" id="GO:0016020">
    <property type="term" value="C:membrane"/>
    <property type="evidence" value="ECO:0007669"/>
    <property type="project" value="TreeGrafter"/>
</dbReference>
<gene>
    <name evidence="2" type="ORF">PZ740_00950</name>
</gene>
<dbReference type="Gene3D" id="3.40.50.1820">
    <property type="entry name" value="alpha/beta hydrolase"/>
    <property type="match status" value="1"/>
</dbReference>
<protein>
    <submittedName>
        <fullName evidence="2">Alpha/beta hydrolase</fullName>
    </submittedName>
</protein>
<dbReference type="SUPFAM" id="SSF53474">
    <property type="entry name" value="alpha/beta-Hydrolases"/>
    <property type="match status" value="1"/>
</dbReference>
<dbReference type="EMBL" id="JARGEQ010000006">
    <property type="protein sequence ID" value="MDF1584948.1"/>
    <property type="molecule type" value="Genomic_DNA"/>
</dbReference>
<dbReference type="Pfam" id="PF12697">
    <property type="entry name" value="Abhydrolase_6"/>
    <property type="match status" value="1"/>
</dbReference>
<feature type="domain" description="AB hydrolase-1" evidence="1">
    <location>
        <begin position="14"/>
        <end position="233"/>
    </location>
</feature>
<evidence type="ECO:0000313" key="2">
    <source>
        <dbReference type="EMBL" id="MDF1584948.1"/>
    </source>
</evidence>
<accession>A0AAP3UZ26</accession>
<dbReference type="RefSeq" id="WP_327787356.1">
    <property type="nucleotide sequence ID" value="NZ_JARGEQ010000006.1"/>
</dbReference>
<evidence type="ECO:0000313" key="3">
    <source>
        <dbReference type="Proteomes" id="UP001301140"/>
    </source>
</evidence>
<reference evidence="2 3" key="1">
    <citation type="submission" date="2023-03" db="EMBL/GenBank/DDBJ databases">
        <title>YIM 152171 draft genome.</title>
        <authorList>
            <person name="Yang Z."/>
        </authorList>
    </citation>
    <scope>NUCLEOTIDE SEQUENCE [LARGE SCALE GENOMIC DNA]</scope>
    <source>
        <strain evidence="2 3">YIM 152171</strain>
    </source>
</reference>
<dbReference type="Proteomes" id="UP001301140">
    <property type="component" value="Unassembled WGS sequence"/>
</dbReference>
<organism evidence="2 3">
    <name type="scientific">Marinimicrococcus flavescens</name>
    <dbReference type="NCBI Taxonomy" id="3031815"/>
    <lineage>
        <taxon>Bacteria</taxon>
        <taxon>Pseudomonadati</taxon>
        <taxon>Pseudomonadota</taxon>
        <taxon>Alphaproteobacteria</taxon>
        <taxon>Geminicoccales</taxon>
        <taxon>Geminicoccaceae</taxon>
        <taxon>Marinimicrococcus</taxon>
    </lineage>
</organism>
<dbReference type="GO" id="GO:0016787">
    <property type="term" value="F:hydrolase activity"/>
    <property type="evidence" value="ECO:0007669"/>
    <property type="project" value="UniProtKB-KW"/>
</dbReference>
<comment type="caution">
    <text evidence="2">The sequence shown here is derived from an EMBL/GenBank/DDBJ whole genome shotgun (WGS) entry which is preliminary data.</text>
</comment>
<dbReference type="AlphaFoldDB" id="A0AAP3UZ26"/>
<dbReference type="InterPro" id="IPR000073">
    <property type="entry name" value="AB_hydrolase_1"/>
</dbReference>
<keyword evidence="2" id="KW-0378">Hydrolase</keyword>
<sequence>MERLGEPGASEPCLVFLHEALGSISLWKDFPRSLCERLGVPGLVYERQGHGASDPLAGPRRPDYLHEEAEQVLPALLEACGIERPVPIGHSDGGSIALLFAAAFPERPAAVIAEAAHVFVEEETLAGIRSAVTAWESTDLPQRLARHHGAGTAALFEAWAGCWLSPAFRHWNIEAALARVTAPLLVLQGEQDEYGTPAQVAAIADGVAGPVEARLLPDCAHVPHHQARERVEALVAGFLGRHLDNLTVCGPADPA</sequence>
<evidence type="ECO:0000259" key="1">
    <source>
        <dbReference type="Pfam" id="PF12697"/>
    </source>
</evidence>
<dbReference type="PANTHER" id="PTHR43798">
    <property type="entry name" value="MONOACYLGLYCEROL LIPASE"/>
    <property type="match status" value="1"/>
</dbReference>